<evidence type="ECO:0000256" key="1">
    <source>
        <dbReference type="SAM" id="MobiDB-lite"/>
    </source>
</evidence>
<name>A0A1I4MEX9_9ACTN</name>
<feature type="region of interest" description="Disordered" evidence="1">
    <location>
        <begin position="34"/>
        <end position="56"/>
    </location>
</feature>
<dbReference type="EMBL" id="FOSG01000040">
    <property type="protein sequence ID" value="SFM01613.1"/>
    <property type="molecule type" value="Genomic_DNA"/>
</dbReference>
<dbReference type="Proteomes" id="UP000198928">
    <property type="component" value="Unassembled WGS sequence"/>
</dbReference>
<reference evidence="3" key="1">
    <citation type="submission" date="2016-10" db="EMBL/GenBank/DDBJ databases">
        <authorList>
            <person name="Varghese N."/>
            <person name="Submissions S."/>
        </authorList>
    </citation>
    <scope>NUCLEOTIDE SEQUENCE [LARGE SCALE GENOMIC DNA]</scope>
    <source>
        <strain evidence="3">PL19</strain>
    </source>
</reference>
<accession>A0A1I4MEX9</accession>
<sequence length="56" mass="6035">MTDYPENRPCLYPDGRPATAEELATMVDTAAANAAEDGGDFSDLDDSTPYWSGPEH</sequence>
<feature type="compositionally biased region" description="Acidic residues" evidence="1">
    <location>
        <begin position="37"/>
        <end position="46"/>
    </location>
</feature>
<gene>
    <name evidence="2" type="ORF">SAMN05192584_1408</name>
</gene>
<organism evidence="2 3">
    <name type="scientific">Streptomyces pini</name>
    <dbReference type="NCBI Taxonomy" id="1520580"/>
    <lineage>
        <taxon>Bacteria</taxon>
        <taxon>Bacillati</taxon>
        <taxon>Actinomycetota</taxon>
        <taxon>Actinomycetes</taxon>
        <taxon>Kitasatosporales</taxon>
        <taxon>Streptomycetaceae</taxon>
        <taxon>Streptomyces</taxon>
    </lineage>
</organism>
<dbReference type="AlphaFoldDB" id="A0A1I4MEX9"/>
<evidence type="ECO:0000313" key="3">
    <source>
        <dbReference type="Proteomes" id="UP000198928"/>
    </source>
</evidence>
<dbReference type="RefSeq" id="WP_175541177.1">
    <property type="nucleotide sequence ID" value="NZ_FOSG01000040.1"/>
</dbReference>
<keyword evidence="3" id="KW-1185">Reference proteome</keyword>
<proteinExistence type="predicted"/>
<protein>
    <submittedName>
        <fullName evidence="2">Uncharacterized protein</fullName>
    </submittedName>
</protein>
<evidence type="ECO:0000313" key="2">
    <source>
        <dbReference type="EMBL" id="SFM01613.1"/>
    </source>
</evidence>